<proteinExistence type="predicted"/>
<dbReference type="AlphaFoldDB" id="A0A3R8N311"/>
<protein>
    <submittedName>
        <fullName evidence="1">Uncharacterized protein</fullName>
    </submittedName>
</protein>
<name>A0A3R8N311_STRSU</name>
<evidence type="ECO:0000313" key="2">
    <source>
        <dbReference type="Proteomes" id="UP000278566"/>
    </source>
</evidence>
<evidence type="ECO:0000313" key="1">
    <source>
        <dbReference type="EMBL" id="RRN48354.1"/>
    </source>
</evidence>
<reference evidence="1 2" key="1">
    <citation type="submission" date="2018-11" db="EMBL/GenBank/DDBJ databases">
        <title>Changes in penicillin susceptibility of Streptococcus suis isolates by amino acid alterations in the penicillin-binding protein.</title>
        <authorList>
            <person name="Niemann L."/>
            <person name="Eichhorn I."/>
        </authorList>
    </citation>
    <scope>NUCLEOTIDE SEQUENCE [LARGE SCALE GENOMIC DNA]</scope>
    <source>
        <strain evidence="1 2">IMT40738</strain>
    </source>
</reference>
<accession>A0A3R8N311</accession>
<gene>
    <name evidence="1" type="ORF">EI220_11555</name>
</gene>
<comment type="caution">
    <text evidence="1">The sequence shown here is derived from an EMBL/GenBank/DDBJ whole genome shotgun (WGS) entry which is preliminary data.</text>
</comment>
<dbReference type="Proteomes" id="UP000278566">
    <property type="component" value="Unassembled WGS sequence"/>
</dbReference>
<organism evidence="1 2">
    <name type="scientific">Streptococcus suis</name>
    <dbReference type="NCBI Taxonomy" id="1307"/>
    <lineage>
        <taxon>Bacteria</taxon>
        <taxon>Bacillati</taxon>
        <taxon>Bacillota</taxon>
        <taxon>Bacilli</taxon>
        <taxon>Lactobacillales</taxon>
        <taxon>Streptococcaceae</taxon>
        <taxon>Streptococcus</taxon>
    </lineage>
</organism>
<dbReference type="EMBL" id="RRZO01000087">
    <property type="protein sequence ID" value="RRN48354.1"/>
    <property type="molecule type" value="Genomic_DNA"/>
</dbReference>
<sequence>MQARLAELARLPFAKKVQSKPAFLGKHRPTS</sequence>